<feature type="transmembrane region" description="Helical" evidence="1">
    <location>
        <begin position="62"/>
        <end position="86"/>
    </location>
</feature>
<evidence type="ECO:0000313" key="2">
    <source>
        <dbReference type="EMBL" id="OWU74875.1"/>
    </source>
</evidence>
<dbReference type="OrthoDB" id="9809543at2"/>
<feature type="transmembrane region" description="Helical" evidence="1">
    <location>
        <begin position="218"/>
        <end position="242"/>
    </location>
</feature>
<keyword evidence="1" id="KW-1133">Transmembrane helix</keyword>
<dbReference type="Pfam" id="PF09955">
    <property type="entry name" value="DUF2189"/>
    <property type="match status" value="1"/>
</dbReference>
<sequence length="267" mass="29143">MGEEKRAGVPPLREVTPEILREAMRRGWADFRAAPAFGLVFAVLYILIGWAMAWVTSATGTSYWLILAAIGFPLIGPFAAVGLYEVSRRIEAEERLSWPPVLGVIWGEAGRQLPWLCALIVVVFLFWFFLGHMIFALFLGLSPMTNVSSSFEIFLTPAGLKMLGFGTLVGAGFAVLLFTMAVLSLPMMLDREVDFITAMLSSIGYVAAHPLPMLSWGILLAGLTFVAMLPWFLGLLVVLPLLGHASWHLYDQLADRQAEAAPGGVTA</sequence>
<organism evidence="2 3">
    <name type="scientific">Marinibacterium profundimaris</name>
    <dbReference type="NCBI Taxonomy" id="1679460"/>
    <lineage>
        <taxon>Bacteria</taxon>
        <taxon>Pseudomonadati</taxon>
        <taxon>Pseudomonadota</taxon>
        <taxon>Alphaproteobacteria</taxon>
        <taxon>Rhodobacterales</taxon>
        <taxon>Paracoccaceae</taxon>
        <taxon>Marinibacterium</taxon>
    </lineage>
</organism>
<feature type="transmembrane region" description="Helical" evidence="1">
    <location>
        <begin position="195"/>
        <end position="212"/>
    </location>
</feature>
<gene>
    <name evidence="2" type="ORF">ATO3_09895</name>
</gene>
<feature type="transmembrane region" description="Helical" evidence="1">
    <location>
        <begin position="162"/>
        <end position="183"/>
    </location>
</feature>
<dbReference type="Proteomes" id="UP000215377">
    <property type="component" value="Unassembled WGS sequence"/>
</dbReference>
<reference evidence="2 3" key="1">
    <citation type="submission" date="2013-04" db="EMBL/GenBank/DDBJ databases">
        <title>Oceanicola sp. 22II1-22F33 Genome Sequencing.</title>
        <authorList>
            <person name="Lai Q."/>
            <person name="Li G."/>
            <person name="Shao Z."/>
        </authorList>
    </citation>
    <scope>NUCLEOTIDE SEQUENCE [LARGE SCALE GENOMIC DNA]</scope>
    <source>
        <strain evidence="2 3">22II1-22F33</strain>
    </source>
</reference>
<dbReference type="RefSeq" id="WP_088649687.1">
    <property type="nucleotide sequence ID" value="NZ_AQQR01000003.1"/>
</dbReference>
<name>A0A225NL04_9RHOB</name>
<feature type="transmembrane region" description="Helical" evidence="1">
    <location>
        <begin position="115"/>
        <end position="142"/>
    </location>
</feature>
<feature type="transmembrane region" description="Helical" evidence="1">
    <location>
        <begin position="34"/>
        <end position="56"/>
    </location>
</feature>
<keyword evidence="1" id="KW-0472">Membrane</keyword>
<dbReference type="EMBL" id="AQQR01000003">
    <property type="protein sequence ID" value="OWU74875.1"/>
    <property type="molecule type" value="Genomic_DNA"/>
</dbReference>
<evidence type="ECO:0000313" key="3">
    <source>
        <dbReference type="Proteomes" id="UP000215377"/>
    </source>
</evidence>
<keyword evidence="1" id="KW-0812">Transmembrane</keyword>
<dbReference type="InterPro" id="IPR018692">
    <property type="entry name" value="DUF2189"/>
</dbReference>
<comment type="caution">
    <text evidence="2">The sequence shown here is derived from an EMBL/GenBank/DDBJ whole genome shotgun (WGS) entry which is preliminary data.</text>
</comment>
<keyword evidence="3" id="KW-1185">Reference proteome</keyword>
<evidence type="ECO:0000256" key="1">
    <source>
        <dbReference type="SAM" id="Phobius"/>
    </source>
</evidence>
<accession>A0A225NL04</accession>
<protein>
    <submittedName>
        <fullName evidence="2">Membrane protein</fullName>
    </submittedName>
</protein>
<dbReference type="AlphaFoldDB" id="A0A225NL04"/>
<proteinExistence type="predicted"/>